<feature type="region of interest" description="Disordered" evidence="1">
    <location>
        <begin position="169"/>
        <end position="208"/>
    </location>
</feature>
<evidence type="ECO:0000256" key="2">
    <source>
        <dbReference type="SAM" id="SignalP"/>
    </source>
</evidence>
<name>A0A1E7N2W6_KITAU</name>
<evidence type="ECO:0000256" key="1">
    <source>
        <dbReference type="SAM" id="MobiDB-lite"/>
    </source>
</evidence>
<evidence type="ECO:0000313" key="3">
    <source>
        <dbReference type="EMBL" id="GGU69365.1"/>
    </source>
</evidence>
<dbReference type="Proteomes" id="UP000037395">
    <property type="component" value="Unassembled WGS sequence"/>
</dbReference>
<protein>
    <recommendedName>
        <fullName evidence="7">Lipoprotein</fullName>
    </recommendedName>
</protein>
<evidence type="ECO:0000313" key="5">
    <source>
        <dbReference type="Proteomes" id="UP000037395"/>
    </source>
</evidence>
<dbReference type="Pfam" id="PF03640">
    <property type="entry name" value="Lipoprotein_15"/>
    <property type="match status" value="2"/>
</dbReference>
<dbReference type="GO" id="GO:0043448">
    <property type="term" value="P:alkane catabolic process"/>
    <property type="evidence" value="ECO:0007669"/>
    <property type="project" value="TreeGrafter"/>
</dbReference>
<dbReference type="PROSITE" id="PS51257">
    <property type="entry name" value="PROKAR_LIPOPROTEIN"/>
    <property type="match status" value="1"/>
</dbReference>
<accession>A0A1E7N2W6</accession>
<comment type="caution">
    <text evidence="4">The sequence shown here is derived from an EMBL/GenBank/DDBJ whole genome shotgun (WGS) entry which is preliminary data.</text>
</comment>
<gene>
    <name evidence="3" type="ORF">GCM10010502_20620</name>
    <name evidence="4" type="ORF">HS99_0034355</name>
</gene>
<dbReference type="AlphaFoldDB" id="A0A1E7N2W6"/>
<accession>A0A8H9LL54</accession>
<proteinExistence type="predicted"/>
<keyword evidence="2" id="KW-0732">Signal</keyword>
<sequence>MPKFATPMFAAPRFTARRMLAATGVAVLALAAGACGPDTADGSGGSAATSAAVPPAAAATSSAPATGGTGGVRLVAVKSATLGPVVTDAAGRTLYRFDKDTAKPSASTCVDACAAKWPPLTAQDAVQVTGVDSALVGSVARPDGTKQVTLNGWPLYRFAGDTAAGQTNGQGVGGTWFASTPEGKKAPGTAGQAASPTVAQSGGYSGGY</sequence>
<evidence type="ECO:0000313" key="6">
    <source>
        <dbReference type="Proteomes" id="UP000610124"/>
    </source>
</evidence>
<dbReference type="RefSeq" id="WP_050366325.1">
    <property type="nucleotide sequence ID" value="NZ_BMUB01000004.1"/>
</dbReference>
<evidence type="ECO:0008006" key="7">
    <source>
        <dbReference type="Google" id="ProtNLM"/>
    </source>
</evidence>
<dbReference type="InterPro" id="IPR005297">
    <property type="entry name" value="Lipoprotein_repeat"/>
</dbReference>
<dbReference type="GeneID" id="97485203"/>
<reference evidence="3 6" key="1">
    <citation type="journal article" date="2014" name="Int. J. Syst. Evol. Microbiol.">
        <title>Complete genome sequence of Corynebacterium casei LMG S-19264T (=DSM 44701T), isolated from a smear-ripened cheese.</title>
        <authorList>
            <consortium name="US DOE Joint Genome Institute (JGI-PGF)"/>
            <person name="Walter F."/>
            <person name="Albersmeier A."/>
            <person name="Kalinowski J."/>
            <person name="Ruckert C."/>
        </authorList>
    </citation>
    <scope>NUCLEOTIDE SEQUENCE [LARGE SCALE GENOMIC DNA]</scope>
    <source>
        <strain evidence="3 6">JCM 4434</strain>
    </source>
</reference>
<feature type="signal peptide" evidence="2">
    <location>
        <begin position="1"/>
        <end position="40"/>
    </location>
</feature>
<keyword evidence="5" id="KW-1185">Reference proteome</keyword>
<reference evidence="5" key="4">
    <citation type="submission" date="2016-08" db="EMBL/GenBank/DDBJ databases">
        <title>Sequencing, assembly and comparative genomics of S. aureofaciens ATCC 10762.</title>
        <authorList>
            <person name="Gradnigo J.S."/>
            <person name="Johnson N."/>
            <person name="Somerville G.A."/>
        </authorList>
    </citation>
    <scope>NUCLEOTIDE SEQUENCE [LARGE SCALE GENOMIC DNA]</scope>
    <source>
        <strain evidence="5">ATCC 10762 / DSM 40127 / CCM 3239 / JCM 4008 / LMG 5968 / NBRC 12843 / NCIMB 8234 / A-377</strain>
    </source>
</reference>
<dbReference type="EMBL" id="JPRF03000040">
    <property type="protein sequence ID" value="OEV35020.1"/>
    <property type="molecule type" value="Genomic_DNA"/>
</dbReference>
<dbReference type="EMBL" id="BMUB01000004">
    <property type="protein sequence ID" value="GGU69365.1"/>
    <property type="molecule type" value="Genomic_DNA"/>
</dbReference>
<organism evidence="4 5">
    <name type="scientific">Kitasatospora aureofaciens</name>
    <name type="common">Streptomyces aureofaciens</name>
    <dbReference type="NCBI Taxonomy" id="1894"/>
    <lineage>
        <taxon>Bacteria</taxon>
        <taxon>Bacillati</taxon>
        <taxon>Actinomycetota</taxon>
        <taxon>Actinomycetes</taxon>
        <taxon>Kitasatosporales</taxon>
        <taxon>Streptomycetaceae</taxon>
        <taxon>Kitasatospora</taxon>
    </lineage>
</organism>
<dbReference type="PANTHER" id="PTHR39335:SF1">
    <property type="entry name" value="BLL4220 PROTEIN"/>
    <property type="match status" value="1"/>
</dbReference>
<evidence type="ECO:0000313" key="4">
    <source>
        <dbReference type="EMBL" id="OEV35020.1"/>
    </source>
</evidence>
<reference evidence="4" key="3">
    <citation type="submission" date="2016-08" db="EMBL/GenBank/DDBJ databases">
        <title>Sequencing, Assembly and Comparative Genomics of S. aureofaciens ATCC 10762.</title>
        <authorList>
            <person name="Gradnigo J.S."/>
            <person name="Johnson N."/>
            <person name="Somerville G.A."/>
        </authorList>
    </citation>
    <scope>NUCLEOTIDE SEQUENCE [LARGE SCALE GENOMIC DNA]</scope>
    <source>
        <strain evidence="4">ATCC 10762</strain>
    </source>
</reference>
<feature type="compositionally biased region" description="Polar residues" evidence="1">
    <location>
        <begin position="192"/>
        <end position="202"/>
    </location>
</feature>
<reference evidence="3" key="5">
    <citation type="submission" date="2020-09" db="EMBL/GenBank/DDBJ databases">
        <authorList>
            <person name="Sun Q."/>
            <person name="Ohkuma M."/>
        </authorList>
    </citation>
    <scope>NUCLEOTIDE SEQUENCE</scope>
    <source>
        <strain evidence="3">JCM 4434</strain>
    </source>
</reference>
<dbReference type="PANTHER" id="PTHR39335">
    <property type="entry name" value="BLL4220 PROTEIN"/>
    <property type="match status" value="1"/>
</dbReference>
<dbReference type="Proteomes" id="UP000610124">
    <property type="component" value="Unassembled WGS sequence"/>
</dbReference>
<reference evidence="4 5" key="2">
    <citation type="submission" date="2014-07" db="EMBL/GenBank/DDBJ databases">
        <authorList>
            <person name="Zhang J.E."/>
            <person name="Yang H."/>
            <person name="Guo J."/>
            <person name="Deng Z."/>
            <person name="Luo H."/>
            <person name="Luo M."/>
            <person name="Zhao B."/>
        </authorList>
    </citation>
    <scope>NUCLEOTIDE SEQUENCE [LARGE SCALE GENOMIC DNA]</scope>
    <source>
        <strain evidence="4">ATCC 10762</strain>
        <strain evidence="5">ATCC 10762 / DSM 40127 / CCM 3239 / JCM 4008 / LMG 5968 / NBRC 12843 / NCIMB 8234 / A-377</strain>
    </source>
</reference>
<feature type="chain" id="PRO_5044058294" description="Lipoprotein" evidence="2">
    <location>
        <begin position="41"/>
        <end position="208"/>
    </location>
</feature>